<protein>
    <submittedName>
        <fullName evidence="2">Putative membrane protein</fullName>
    </submittedName>
</protein>
<dbReference type="EMBL" id="CADCUS010000573">
    <property type="protein sequence ID" value="CAA9443775.1"/>
    <property type="molecule type" value="Genomic_DNA"/>
</dbReference>
<proteinExistence type="predicted"/>
<name>A0A6J4QPZ6_9PSEU</name>
<feature type="compositionally biased region" description="Basic residues" evidence="1">
    <location>
        <begin position="97"/>
        <end position="125"/>
    </location>
</feature>
<feature type="non-terminal residue" evidence="2">
    <location>
        <position position="1"/>
    </location>
</feature>
<feature type="compositionally biased region" description="Low complexity" evidence="1">
    <location>
        <begin position="48"/>
        <end position="58"/>
    </location>
</feature>
<feature type="non-terminal residue" evidence="2">
    <location>
        <position position="131"/>
    </location>
</feature>
<evidence type="ECO:0000256" key="1">
    <source>
        <dbReference type="SAM" id="MobiDB-lite"/>
    </source>
</evidence>
<sequence>ARHPRPGHPGRRRRGRPVGHHARRARHRGRRRQHRCAGRRARRRRPALRAGQRRAQAGRQGGRLPVLRADAGPVRAGRERAAVPSRRCAGRRAGPAVHRRRLRCGVRGRDRRGGRRVRAARRHPGPLRPAL</sequence>
<feature type="region of interest" description="Disordered" evidence="1">
    <location>
        <begin position="1"/>
        <end position="131"/>
    </location>
</feature>
<feature type="compositionally biased region" description="Basic residues" evidence="1">
    <location>
        <begin position="1"/>
        <end position="47"/>
    </location>
</feature>
<gene>
    <name evidence="2" type="ORF">AVDCRST_MAG66-4209</name>
</gene>
<reference evidence="2" key="1">
    <citation type="submission" date="2020-02" db="EMBL/GenBank/DDBJ databases">
        <authorList>
            <person name="Meier V. D."/>
        </authorList>
    </citation>
    <scope>NUCLEOTIDE SEQUENCE</scope>
    <source>
        <strain evidence="2">AVDCRST_MAG66</strain>
    </source>
</reference>
<organism evidence="2">
    <name type="scientific">uncultured Pseudonocardia sp</name>
    <dbReference type="NCBI Taxonomy" id="211455"/>
    <lineage>
        <taxon>Bacteria</taxon>
        <taxon>Bacillati</taxon>
        <taxon>Actinomycetota</taxon>
        <taxon>Actinomycetes</taxon>
        <taxon>Pseudonocardiales</taxon>
        <taxon>Pseudonocardiaceae</taxon>
        <taxon>Pseudonocardia</taxon>
        <taxon>environmental samples</taxon>
    </lineage>
</organism>
<accession>A0A6J4QPZ6</accession>
<dbReference type="AlphaFoldDB" id="A0A6J4QPZ6"/>
<evidence type="ECO:0000313" key="2">
    <source>
        <dbReference type="EMBL" id="CAA9443775.1"/>
    </source>
</evidence>